<sequence>MAATPDTPNTHPTLNDIHGPVIHPGEPGYADEVTGFNLAALHTPDVVVGATSAEDIVIALRWASATHTPVTVQATGHGANFPIENGLLINTTRMTGVRVDEETRTARIDAGAKWRHVLAAATPHGLATLNGSSTDAGVVGYTLGGGLPVLGRTYGYAADKVRSFEVATPDGTLHHTDADTEPDLFWALRGGKGNVGVVTSLVTELLPLPRVLGGGIYCAGEDAEALLTTWATWTQNIPPEMNSTFSILRLPPFPEIPEPFRGGFWARVCLAWTGETAAGQDLLTPLREAAPVVIDTVEEMDYAAVDRIYLDPQDPLPARESCILLRELTPQAIDTFLDQAGPAAGAGDFPLLMVEIRHMGAALSRPAAVADAVCARDAEYLLEAVGVLAAPPMAEAVERATTALNSAMAAYGTGRTLVNLHGTPGDEKDRARAWTPEVYDRLRRAKSTYDPENLLRYGHTVAPSA</sequence>
<feature type="domain" description="FAD-binding PCMH-type" evidence="6">
    <location>
        <begin position="40"/>
        <end position="208"/>
    </location>
</feature>
<reference evidence="8" key="1">
    <citation type="submission" date="2023-07" db="EMBL/GenBank/DDBJ databases">
        <title>30 novel species of actinomycetes from the DSMZ collection.</title>
        <authorList>
            <person name="Nouioui I."/>
        </authorList>
    </citation>
    <scope>NUCLEOTIDE SEQUENCE [LARGE SCALE GENOMIC DNA]</scope>
    <source>
        <strain evidence="8">DSM 41640</strain>
    </source>
</reference>
<protein>
    <submittedName>
        <fullName evidence="7">FAD-binding oxidoreductase</fullName>
    </submittedName>
</protein>
<evidence type="ECO:0000313" key="8">
    <source>
        <dbReference type="Proteomes" id="UP001183824"/>
    </source>
</evidence>
<dbReference type="Proteomes" id="UP001183824">
    <property type="component" value="Unassembled WGS sequence"/>
</dbReference>
<dbReference type="PANTHER" id="PTHR42973">
    <property type="entry name" value="BINDING OXIDOREDUCTASE, PUTATIVE (AFU_ORTHOLOGUE AFUA_1G17690)-RELATED"/>
    <property type="match status" value="1"/>
</dbReference>
<dbReference type="SUPFAM" id="SSF56176">
    <property type="entry name" value="FAD-binding/transporter-associated domain-like"/>
    <property type="match status" value="1"/>
</dbReference>
<evidence type="ECO:0000256" key="4">
    <source>
        <dbReference type="ARBA" id="ARBA00022827"/>
    </source>
</evidence>
<dbReference type="PROSITE" id="PS00862">
    <property type="entry name" value="OX2_COVAL_FAD"/>
    <property type="match status" value="1"/>
</dbReference>
<keyword evidence="8" id="KW-1185">Reference proteome</keyword>
<dbReference type="PANTHER" id="PTHR42973:SF39">
    <property type="entry name" value="FAD-BINDING PCMH-TYPE DOMAIN-CONTAINING PROTEIN"/>
    <property type="match status" value="1"/>
</dbReference>
<comment type="cofactor">
    <cofactor evidence="1">
        <name>FAD</name>
        <dbReference type="ChEBI" id="CHEBI:57692"/>
    </cofactor>
</comment>
<comment type="caution">
    <text evidence="7">The sequence shown here is derived from an EMBL/GenBank/DDBJ whole genome shotgun (WGS) entry which is preliminary data.</text>
</comment>
<evidence type="ECO:0000256" key="1">
    <source>
        <dbReference type="ARBA" id="ARBA00001974"/>
    </source>
</evidence>
<accession>A0ABU2VLD6</accession>
<evidence type="ECO:0000256" key="2">
    <source>
        <dbReference type="ARBA" id="ARBA00005466"/>
    </source>
</evidence>
<dbReference type="PROSITE" id="PS51387">
    <property type="entry name" value="FAD_PCMH"/>
    <property type="match status" value="1"/>
</dbReference>
<dbReference type="InterPro" id="IPR016169">
    <property type="entry name" value="FAD-bd_PCMH_sub2"/>
</dbReference>
<gene>
    <name evidence="7" type="ORF">RNB18_37005</name>
</gene>
<dbReference type="InterPro" id="IPR006094">
    <property type="entry name" value="Oxid_FAD_bind_N"/>
</dbReference>
<evidence type="ECO:0000313" key="7">
    <source>
        <dbReference type="EMBL" id="MDT0485697.1"/>
    </source>
</evidence>
<evidence type="ECO:0000259" key="6">
    <source>
        <dbReference type="PROSITE" id="PS51387"/>
    </source>
</evidence>
<dbReference type="InterPro" id="IPR016166">
    <property type="entry name" value="FAD-bd_PCMH"/>
</dbReference>
<keyword evidence="3" id="KW-0285">Flavoprotein</keyword>
<evidence type="ECO:0000256" key="3">
    <source>
        <dbReference type="ARBA" id="ARBA00022630"/>
    </source>
</evidence>
<dbReference type="InterPro" id="IPR050416">
    <property type="entry name" value="FAD-linked_Oxidoreductase"/>
</dbReference>
<dbReference type="RefSeq" id="WP_311718469.1">
    <property type="nucleotide sequence ID" value="NZ_JAVREZ010000016.1"/>
</dbReference>
<dbReference type="InterPro" id="IPR036318">
    <property type="entry name" value="FAD-bd_PCMH-like_sf"/>
</dbReference>
<comment type="similarity">
    <text evidence="2">Belongs to the oxygen-dependent FAD-linked oxidoreductase family.</text>
</comment>
<proteinExistence type="inferred from homology"/>
<dbReference type="InterPro" id="IPR016167">
    <property type="entry name" value="FAD-bd_PCMH_sub1"/>
</dbReference>
<evidence type="ECO:0000256" key="5">
    <source>
        <dbReference type="ARBA" id="ARBA00023002"/>
    </source>
</evidence>
<keyword evidence="5" id="KW-0560">Oxidoreductase</keyword>
<name>A0ABU2VLD6_9ACTN</name>
<keyword evidence="4" id="KW-0274">FAD</keyword>
<dbReference type="Gene3D" id="3.40.462.20">
    <property type="match status" value="1"/>
</dbReference>
<dbReference type="Pfam" id="PF01565">
    <property type="entry name" value="FAD_binding_4"/>
    <property type="match status" value="1"/>
</dbReference>
<organism evidence="7 8">
    <name type="scientific">Streptomyces doebereineriae</name>
    <dbReference type="NCBI Taxonomy" id="3075528"/>
    <lineage>
        <taxon>Bacteria</taxon>
        <taxon>Bacillati</taxon>
        <taxon>Actinomycetota</taxon>
        <taxon>Actinomycetes</taxon>
        <taxon>Kitasatosporales</taxon>
        <taxon>Streptomycetaceae</taxon>
        <taxon>Streptomyces</taxon>
    </lineage>
</organism>
<dbReference type="Gene3D" id="3.30.43.10">
    <property type="entry name" value="Uridine Diphospho-n-acetylenolpyruvylglucosamine Reductase, domain 2"/>
    <property type="match status" value="1"/>
</dbReference>
<dbReference type="InterPro" id="IPR006093">
    <property type="entry name" value="Oxy_OxRdtase_FAD_BS"/>
</dbReference>
<dbReference type="EMBL" id="JAVREZ010000016">
    <property type="protein sequence ID" value="MDT0485697.1"/>
    <property type="molecule type" value="Genomic_DNA"/>
</dbReference>
<dbReference type="Gene3D" id="3.30.465.10">
    <property type="match status" value="1"/>
</dbReference>